<comment type="caution">
    <text evidence="1">The sequence shown here is derived from an EMBL/GenBank/DDBJ whole genome shotgun (WGS) entry which is preliminary data.</text>
</comment>
<keyword evidence="2" id="KW-1185">Reference proteome</keyword>
<reference evidence="1" key="1">
    <citation type="submission" date="2022-04" db="EMBL/GenBank/DDBJ databases">
        <title>Carnegiea gigantea Genome sequencing and assembly v2.</title>
        <authorList>
            <person name="Copetti D."/>
            <person name="Sanderson M.J."/>
            <person name="Burquez A."/>
            <person name="Wojciechowski M.F."/>
        </authorList>
    </citation>
    <scope>NUCLEOTIDE SEQUENCE</scope>
    <source>
        <strain evidence="1">SGP5-SGP5p</strain>
        <tissue evidence="1">Aerial part</tissue>
    </source>
</reference>
<evidence type="ECO:0000313" key="2">
    <source>
        <dbReference type="Proteomes" id="UP001153076"/>
    </source>
</evidence>
<name>A0A9Q1QE52_9CARY</name>
<organism evidence="1 2">
    <name type="scientific">Carnegiea gigantea</name>
    <dbReference type="NCBI Taxonomy" id="171969"/>
    <lineage>
        <taxon>Eukaryota</taxon>
        <taxon>Viridiplantae</taxon>
        <taxon>Streptophyta</taxon>
        <taxon>Embryophyta</taxon>
        <taxon>Tracheophyta</taxon>
        <taxon>Spermatophyta</taxon>
        <taxon>Magnoliopsida</taxon>
        <taxon>eudicotyledons</taxon>
        <taxon>Gunneridae</taxon>
        <taxon>Pentapetalae</taxon>
        <taxon>Caryophyllales</taxon>
        <taxon>Cactineae</taxon>
        <taxon>Cactaceae</taxon>
        <taxon>Cactoideae</taxon>
        <taxon>Echinocereeae</taxon>
        <taxon>Carnegiea</taxon>
    </lineage>
</organism>
<accession>A0A9Q1QE52</accession>
<dbReference type="AlphaFoldDB" id="A0A9Q1QE52"/>
<dbReference type="Proteomes" id="UP001153076">
    <property type="component" value="Unassembled WGS sequence"/>
</dbReference>
<gene>
    <name evidence="1" type="ORF">Cgig2_009695</name>
</gene>
<protein>
    <submittedName>
        <fullName evidence="1">Uncharacterized protein</fullName>
    </submittedName>
</protein>
<proteinExistence type="predicted"/>
<evidence type="ECO:0000313" key="1">
    <source>
        <dbReference type="EMBL" id="KAJ8437355.1"/>
    </source>
</evidence>
<dbReference type="EMBL" id="JAKOGI010000305">
    <property type="protein sequence ID" value="KAJ8437355.1"/>
    <property type="molecule type" value="Genomic_DNA"/>
</dbReference>
<sequence>MEREKGLLYPCGRGQMMDRDSGHVGALLNLFVGPARVGLYVLWTDLKLFTDLNMCLESRQPRADLSPLAQRISGLDRGPLTLGLPAVGCRRLPLNQNIRDWGFLVGCDDTRIWVAHICPRRNRPKLRWAVNKWTIGHRKLVRRNIKRRRLQKLRPGMVTGAGSASMLHETVSVWARAAWAACCPEPLPRLFAVRPPRPERPPRAPRLRPWLPQFDG</sequence>